<name>A0ABR8TMR1_9PSED</name>
<proteinExistence type="predicted"/>
<comment type="caution">
    <text evidence="1">The sequence shown here is derived from an EMBL/GenBank/DDBJ whole genome shotgun (WGS) entry which is preliminary data.</text>
</comment>
<evidence type="ECO:0000313" key="1">
    <source>
        <dbReference type="EMBL" id="MBD7977065.1"/>
    </source>
</evidence>
<reference evidence="1 2" key="1">
    <citation type="submission" date="2020-08" db="EMBL/GenBank/DDBJ databases">
        <title>A Genomic Blueprint of the Chicken Gut Microbiome.</title>
        <authorList>
            <person name="Gilroy R."/>
            <person name="Ravi A."/>
            <person name="Getino M."/>
            <person name="Pursley I."/>
            <person name="Horton D.L."/>
            <person name="Alikhan N.-F."/>
            <person name="Baker D."/>
            <person name="Gharbi K."/>
            <person name="Hall N."/>
            <person name="Watson M."/>
            <person name="Adriaenssens E.M."/>
            <person name="Foster-Nyarko E."/>
            <person name="Jarju S."/>
            <person name="Secka A."/>
            <person name="Antonio M."/>
            <person name="Oren A."/>
            <person name="Chaudhuri R."/>
            <person name="La Ragione R.M."/>
            <person name="Hildebrand F."/>
            <person name="Pallen M.J."/>
        </authorList>
    </citation>
    <scope>NUCLEOTIDE SEQUENCE [LARGE SCALE GENOMIC DNA]</scope>
    <source>
        <strain evidence="1 2">Sa2CUA2</strain>
    </source>
</reference>
<gene>
    <name evidence="1" type="ORF">H9642_07650</name>
</gene>
<evidence type="ECO:0000313" key="2">
    <source>
        <dbReference type="Proteomes" id="UP000611945"/>
    </source>
</evidence>
<accession>A0ABR8TMR1</accession>
<dbReference type="EMBL" id="JACSQG010000003">
    <property type="protein sequence ID" value="MBD7977065.1"/>
    <property type="molecule type" value="Genomic_DNA"/>
</dbReference>
<protein>
    <submittedName>
        <fullName evidence="1">Uncharacterized protein</fullName>
    </submittedName>
</protein>
<sequence length="64" mass="7103">MPRSDRPRFRVNADRQSASRRVRYVETNQPDEGECTICILDELAEAAEHAAASPNTAEKKSGEA</sequence>
<dbReference type="RefSeq" id="WP_251836167.1">
    <property type="nucleotide sequence ID" value="NZ_JACSQG010000003.1"/>
</dbReference>
<organism evidence="1 2">
    <name type="scientific">Serpens gallinarum</name>
    <dbReference type="NCBI Taxonomy" id="2763075"/>
    <lineage>
        <taxon>Bacteria</taxon>
        <taxon>Pseudomonadati</taxon>
        <taxon>Pseudomonadota</taxon>
        <taxon>Gammaproteobacteria</taxon>
        <taxon>Pseudomonadales</taxon>
        <taxon>Pseudomonadaceae</taxon>
        <taxon>Pseudomonas</taxon>
    </lineage>
</organism>
<keyword evidence="2" id="KW-1185">Reference proteome</keyword>
<dbReference type="Proteomes" id="UP000611945">
    <property type="component" value="Unassembled WGS sequence"/>
</dbReference>